<feature type="region of interest" description="Disordered" evidence="1">
    <location>
        <begin position="1"/>
        <end position="76"/>
    </location>
</feature>
<dbReference type="EMBL" id="FTNI01000040">
    <property type="protein sequence ID" value="SIS21456.1"/>
    <property type="molecule type" value="Genomic_DNA"/>
</dbReference>
<proteinExistence type="predicted"/>
<name>A0A1N7H9C6_9ACTN</name>
<evidence type="ECO:0000313" key="2">
    <source>
        <dbReference type="EMBL" id="SIS21456.1"/>
    </source>
</evidence>
<feature type="compositionally biased region" description="Basic and acidic residues" evidence="1">
    <location>
        <begin position="56"/>
        <end position="76"/>
    </location>
</feature>
<evidence type="ECO:0000256" key="1">
    <source>
        <dbReference type="SAM" id="MobiDB-lite"/>
    </source>
</evidence>
<accession>A0A1N7H9C6</accession>
<dbReference type="AlphaFoldDB" id="A0A1N7H9C6"/>
<organism evidence="2 3">
    <name type="scientific">Microbispora rosea</name>
    <dbReference type="NCBI Taxonomy" id="58117"/>
    <lineage>
        <taxon>Bacteria</taxon>
        <taxon>Bacillati</taxon>
        <taxon>Actinomycetota</taxon>
        <taxon>Actinomycetes</taxon>
        <taxon>Streptosporangiales</taxon>
        <taxon>Streptosporangiaceae</taxon>
        <taxon>Microbispora</taxon>
    </lineage>
</organism>
<reference evidence="3" key="1">
    <citation type="submission" date="2017-01" db="EMBL/GenBank/DDBJ databases">
        <authorList>
            <person name="Varghese N."/>
            <person name="Submissions S."/>
        </authorList>
    </citation>
    <scope>NUCLEOTIDE SEQUENCE [LARGE SCALE GENOMIC DNA]</scope>
    <source>
        <strain evidence="3">ATCC 12950</strain>
    </source>
</reference>
<sequence length="76" mass="8436">MGKDQQGSRSRRPREERAQTPDCPGHRGDALVDGEPRGGNDMSLDDTAEIPMGSDANRKSREIEDPPEYSRRSPGR</sequence>
<protein>
    <submittedName>
        <fullName evidence="2">Uncharacterized protein</fullName>
    </submittedName>
</protein>
<evidence type="ECO:0000313" key="3">
    <source>
        <dbReference type="Proteomes" id="UP000186096"/>
    </source>
</evidence>
<gene>
    <name evidence="2" type="ORF">SAMN05421833_14023</name>
</gene>
<feature type="compositionally biased region" description="Basic and acidic residues" evidence="1">
    <location>
        <begin position="13"/>
        <end position="38"/>
    </location>
</feature>
<keyword evidence="3" id="KW-1185">Reference proteome</keyword>
<dbReference type="Proteomes" id="UP000186096">
    <property type="component" value="Unassembled WGS sequence"/>
</dbReference>